<dbReference type="KEGG" id="mech:Q9L42_015220"/>
<evidence type="ECO:0000313" key="2">
    <source>
        <dbReference type="Proteomes" id="UP001225378"/>
    </source>
</evidence>
<organism evidence="1 2">
    <name type="scientific">Methylomarinum roseum</name>
    <dbReference type="NCBI Taxonomy" id="3067653"/>
    <lineage>
        <taxon>Bacteria</taxon>
        <taxon>Pseudomonadati</taxon>
        <taxon>Pseudomonadota</taxon>
        <taxon>Gammaproteobacteria</taxon>
        <taxon>Methylococcales</taxon>
        <taxon>Methylococcaceae</taxon>
        <taxon>Methylomarinum</taxon>
    </lineage>
</organism>
<keyword evidence="2" id="KW-1185">Reference proteome</keyword>
<accession>A0AAU7NRY6</accession>
<proteinExistence type="predicted"/>
<name>A0AAU7NRY6_9GAMM</name>
<dbReference type="AlphaFoldDB" id="A0AAU7NRY6"/>
<dbReference type="EMBL" id="CP157743">
    <property type="protein sequence ID" value="XBS19698.1"/>
    <property type="molecule type" value="Genomic_DNA"/>
</dbReference>
<dbReference type="Proteomes" id="UP001225378">
    <property type="component" value="Chromosome"/>
</dbReference>
<evidence type="ECO:0000313" key="1">
    <source>
        <dbReference type="EMBL" id="XBS19698.1"/>
    </source>
</evidence>
<gene>
    <name evidence="1" type="ORF">Q9L42_015220</name>
</gene>
<sequence length="48" mass="5214">MFSKIIVGTSLSETSGKTLCCLKDLRQAGAKEVIPSHAIGFFNTKEKK</sequence>
<protein>
    <submittedName>
        <fullName evidence="1">Uncharacterized protein</fullName>
    </submittedName>
</protein>
<dbReference type="RefSeq" id="WP_305907566.1">
    <property type="nucleotide sequence ID" value="NZ_CP157743.1"/>
</dbReference>
<reference evidence="1 2" key="1">
    <citation type="journal article" date="2024" name="Microbiology">
        <title>Methylomarinum rosea sp. nov., a novel halophilic methanotrophic bacterium from the hypersaline Lake Elton.</title>
        <authorList>
            <person name="Suleimanov R.Z."/>
            <person name="Oshkin I.Y."/>
            <person name="Danilova O.V."/>
            <person name="Suzina N.E."/>
            <person name="Dedysh S.N."/>
        </authorList>
    </citation>
    <scope>NUCLEOTIDE SEQUENCE [LARGE SCALE GENOMIC DNA]</scope>
    <source>
        <strain evidence="1 2">Ch1-1</strain>
    </source>
</reference>